<dbReference type="CDD" id="cd06582">
    <property type="entry name" value="TM_PBP1_LivH_like"/>
    <property type="match status" value="1"/>
</dbReference>
<feature type="transmembrane region" description="Helical" evidence="9">
    <location>
        <begin position="68"/>
        <end position="91"/>
    </location>
</feature>
<accession>S5ZA57</accession>
<evidence type="ECO:0000256" key="4">
    <source>
        <dbReference type="ARBA" id="ARBA00022692"/>
    </source>
</evidence>
<evidence type="ECO:0000256" key="8">
    <source>
        <dbReference type="ARBA" id="ARBA00037998"/>
    </source>
</evidence>
<dbReference type="PATRIC" id="fig|1365176.7.peg.1909"/>
<dbReference type="OrthoDB" id="31233at2157"/>
<keyword evidence="2" id="KW-0813">Transport</keyword>
<feature type="transmembrane region" description="Helical" evidence="9">
    <location>
        <begin position="289"/>
        <end position="312"/>
    </location>
</feature>
<evidence type="ECO:0000256" key="3">
    <source>
        <dbReference type="ARBA" id="ARBA00022475"/>
    </source>
</evidence>
<protein>
    <recommendedName>
        <fullName evidence="12">Branched-chain amino acid ABC transporter permease</fullName>
    </recommendedName>
</protein>
<evidence type="ECO:0000256" key="1">
    <source>
        <dbReference type="ARBA" id="ARBA00004651"/>
    </source>
</evidence>
<gene>
    <name evidence="10" type="ORF">N186_09625</name>
</gene>
<dbReference type="GeneID" id="16574567"/>
<feature type="transmembrane region" description="Helical" evidence="9">
    <location>
        <begin position="40"/>
        <end position="62"/>
    </location>
</feature>
<dbReference type="GO" id="GO:0005886">
    <property type="term" value="C:plasma membrane"/>
    <property type="evidence" value="ECO:0007669"/>
    <property type="project" value="UniProtKB-SubCell"/>
</dbReference>
<evidence type="ECO:0000256" key="5">
    <source>
        <dbReference type="ARBA" id="ARBA00022970"/>
    </source>
</evidence>
<feature type="transmembrane region" description="Helical" evidence="9">
    <location>
        <begin position="206"/>
        <end position="228"/>
    </location>
</feature>
<evidence type="ECO:0000256" key="2">
    <source>
        <dbReference type="ARBA" id="ARBA00022448"/>
    </source>
</evidence>
<dbReference type="EMBL" id="CP006646">
    <property type="protein sequence ID" value="AGT36260.1"/>
    <property type="molecule type" value="Genomic_DNA"/>
</dbReference>
<organism evidence="10 11">
    <name type="scientific">Thermofilum adornatum</name>
    <dbReference type="NCBI Taxonomy" id="1365176"/>
    <lineage>
        <taxon>Archaea</taxon>
        <taxon>Thermoproteota</taxon>
        <taxon>Thermoprotei</taxon>
        <taxon>Thermofilales</taxon>
        <taxon>Thermofilaceae</taxon>
        <taxon>Thermofilum</taxon>
    </lineage>
</organism>
<dbReference type="GO" id="GO:0006865">
    <property type="term" value="P:amino acid transport"/>
    <property type="evidence" value="ECO:0007669"/>
    <property type="project" value="UniProtKB-KW"/>
</dbReference>
<comment type="similarity">
    <text evidence="8">Belongs to the binding-protein-dependent transport system permease family. LivHM subfamily.</text>
</comment>
<feature type="transmembrane region" description="Helical" evidence="9">
    <location>
        <begin position="155"/>
        <end position="177"/>
    </location>
</feature>
<feature type="transmembrane region" description="Helical" evidence="9">
    <location>
        <begin position="240"/>
        <end position="257"/>
    </location>
</feature>
<keyword evidence="6 9" id="KW-1133">Transmembrane helix</keyword>
<proteinExistence type="inferred from homology"/>
<dbReference type="eggNOG" id="arCOG01269">
    <property type="taxonomic scope" value="Archaea"/>
</dbReference>
<name>S5ZA57_9CREN</name>
<feature type="transmembrane region" description="Helical" evidence="9">
    <location>
        <begin position="103"/>
        <end position="123"/>
    </location>
</feature>
<keyword evidence="7 9" id="KW-0472">Membrane</keyword>
<dbReference type="Proteomes" id="UP000015543">
    <property type="component" value="Chromosome"/>
</dbReference>
<keyword evidence="11" id="KW-1185">Reference proteome</keyword>
<feature type="transmembrane region" description="Helical" evidence="9">
    <location>
        <begin position="264"/>
        <end position="283"/>
    </location>
</feature>
<feature type="transmembrane region" description="Helical" evidence="9">
    <location>
        <begin position="14"/>
        <end position="33"/>
    </location>
</feature>
<evidence type="ECO:0000313" key="10">
    <source>
        <dbReference type="EMBL" id="AGT36260.1"/>
    </source>
</evidence>
<evidence type="ECO:0000256" key="6">
    <source>
        <dbReference type="ARBA" id="ARBA00022989"/>
    </source>
</evidence>
<dbReference type="KEGG" id="thb:N186_09625"/>
<keyword evidence="3" id="KW-1003">Cell membrane</keyword>
<dbReference type="AlphaFoldDB" id="S5ZA57"/>
<dbReference type="PANTHER" id="PTHR11795:SF449">
    <property type="entry name" value="BRANCHED-CHAIN AMINO ACID TRANSPORT PERMEASE PROTEIN LIVH-RELATED"/>
    <property type="match status" value="1"/>
</dbReference>
<keyword evidence="5" id="KW-0029">Amino-acid transport</keyword>
<dbReference type="RefSeq" id="WP_020963568.1">
    <property type="nucleotide sequence ID" value="NC_022093.1"/>
</dbReference>
<keyword evidence="4 9" id="KW-0812">Transmembrane</keyword>
<sequence>MKQQYMLPLDQNTIINFLFYSFFYLLFAVPLTLSYRTTRVMNFAHANFITYGAYVAVFLNGLLGNQSLLLSCLLAFLVSGTLAVASHIFVFKPLSDRGASMSLIMIASMGLWIMYNYVLYMLADIAHALSGVNFVSYGRILYNDVPEITIGGLRLSGGFIAVLVAAVGMVVFLYFFLNKTSLGKAMRAVADNPVLAEISGIPRNKVITVTWLITGGIVGIGGAIWTSFSGTVTPTTGDAMILQVFTVAFIGGLVSLVKTGIGAFVIALIENVGISFLNAWFGVPTSFRTFLTFVTLIVILIAFPPLGAAGGLPFRYRRKRG</sequence>
<dbReference type="Pfam" id="PF02653">
    <property type="entry name" value="BPD_transp_2"/>
    <property type="match status" value="1"/>
</dbReference>
<comment type="subcellular location">
    <subcellularLocation>
        <location evidence="1">Cell membrane</location>
        <topology evidence="1">Multi-pass membrane protein</topology>
    </subcellularLocation>
</comment>
<reference evidence="10 11" key="1">
    <citation type="journal article" date="2013" name="Genome Announc.">
        <title>Complete Genomic Sequence of 'Thermofilum adornatus' Strain 1910bT, a Hyperthermophilic Anaerobic Organotrophic Crenarchaeon.</title>
        <authorList>
            <person name="Dominova I.N."/>
            <person name="Kublanov I.V."/>
            <person name="Podosokorskaya O.A."/>
            <person name="Derbikova K.S."/>
            <person name="Patrushev M.V."/>
            <person name="Toshchakov S.V."/>
        </authorList>
    </citation>
    <scope>NUCLEOTIDE SEQUENCE [LARGE SCALE GENOMIC DNA]</scope>
    <source>
        <strain evidence="11">1910b</strain>
    </source>
</reference>
<dbReference type="PANTHER" id="PTHR11795">
    <property type="entry name" value="BRANCHED-CHAIN AMINO ACID TRANSPORT SYSTEM PERMEASE PROTEIN LIVH"/>
    <property type="match status" value="1"/>
</dbReference>
<evidence type="ECO:0000256" key="9">
    <source>
        <dbReference type="SAM" id="Phobius"/>
    </source>
</evidence>
<dbReference type="HOGENOM" id="CLU_039929_1_0_2"/>
<evidence type="ECO:0000256" key="7">
    <source>
        <dbReference type="ARBA" id="ARBA00023136"/>
    </source>
</evidence>
<dbReference type="InterPro" id="IPR001851">
    <property type="entry name" value="ABC_transp_permease"/>
</dbReference>
<dbReference type="GO" id="GO:0022857">
    <property type="term" value="F:transmembrane transporter activity"/>
    <property type="evidence" value="ECO:0007669"/>
    <property type="project" value="InterPro"/>
</dbReference>
<evidence type="ECO:0008006" key="12">
    <source>
        <dbReference type="Google" id="ProtNLM"/>
    </source>
</evidence>
<dbReference type="InterPro" id="IPR052157">
    <property type="entry name" value="BCAA_transport_permease"/>
</dbReference>
<evidence type="ECO:0000313" key="11">
    <source>
        <dbReference type="Proteomes" id="UP000015543"/>
    </source>
</evidence>